<evidence type="ECO:0000313" key="8">
    <source>
        <dbReference type="EMBL" id="SDF48120.1"/>
    </source>
</evidence>
<dbReference type="InterPro" id="IPR029903">
    <property type="entry name" value="RmlD-like-bd"/>
</dbReference>
<dbReference type="EMBL" id="FNBX01000006">
    <property type="protein sequence ID" value="SDF48120.1"/>
    <property type="molecule type" value="Genomic_DNA"/>
</dbReference>
<dbReference type="PANTHER" id="PTHR10491:SF4">
    <property type="entry name" value="METHIONINE ADENOSYLTRANSFERASE 2 SUBUNIT BETA"/>
    <property type="match status" value="1"/>
</dbReference>
<organism evidence="8 9">
    <name type="scientific">Desulfovibrio legallii</name>
    <dbReference type="NCBI Taxonomy" id="571438"/>
    <lineage>
        <taxon>Bacteria</taxon>
        <taxon>Pseudomonadati</taxon>
        <taxon>Thermodesulfobacteriota</taxon>
        <taxon>Desulfovibrionia</taxon>
        <taxon>Desulfovibrionales</taxon>
        <taxon>Desulfovibrionaceae</taxon>
        <taxon>Desulfovibrio</taxon>
    </lineage>
</organism>
<sequence>MPKALVLGGATGLLGQALARVLRQKDWQVETLGRGEGNLSDLNFLEDRVAAAKADVVFNAVAWTAVDDAEDHAEEACLLNRTLPDALARVIKSQGSGHLVHYSTDFVFSGSGETPWKEEDAPHPTSVYGCTKLEGEQAVLRVLPDRACVVRTAWLFGPGRKNFVDTILAACRRRDAITVVHDQTGSPTYSLDLAQWSAALAEKQATGLWHAANSGQASWCDLACEAVSLAAAPCRVMPIDSSQYPQKARRPEFSVLDTGKLAALLGKKPRPWPQALRDYIFCEYLPAMTGGKKPSPCGGAR</sequence>
<dbReference type="InterPro" id="IPR036291">
    <property type="entry name" value="NAD(P)-bd_dom_sf"/>
</dbReference>
<reference evidence="9" key="1">
    <citation type="submission" date="2016-10" db="EMBL/GenBank/DDBJ databases">
        <authorList>
            <person name="Varghese N."/>
            <person name="Submissions S."/>
        </authorList>
    </citation>
    <scope>NUCLEOTIDE SEQUENCE [LARGE SCALE GENOMIC DNA]</scope>
    <source>
        <strain evidence="9">KHC7</strain>
    </source>
</reference>
<dbReference type="Pfam" id="PF04321">
    <property type="entry name" value="RmlD_sub_bind"/>
    <property type="match status" value="1"/>
</dbReference>
<evidence type="ECO:0000313" key="9">
    <source>
        <dbReference type="Proteomes" id="UP000199355"/>
    </source>
</evidence>
<evidence type="ECO:0000256" key="6">
    <source>
        <dbReference type="RuleBase" id="RU364082"/>
    </source>
</evidence>
<name>A0A1G7LGH9_9BACT</name>
<accession>A0A1G7LGH9</accession>
<dbReference type="PANTHER" id="PTHR10491">
    <property type="entry name" value="DTDP-4-DEHYDRORHAMNOSE REDUCTASE"/>
    <property type="match status" value="1"/>
</dbReference>
<dbReference type="OrthoDB" id="9803892at2"/>
<gene>
    <name evidence="8" type="ORF">SAMN05192586_10652</name>
</gene>
<proteinExistence type="inferred from homology"/>
<keyword evidence="6" id="KW-0560">Oxidoreductase</keyword>
<dbReference type="Gene3D" id="3.40.50.720">
    <property type="entry name" value="NAD(P)-binding Rossmann-like Domain"/>
    <property type="match status" value="1"/>
</dbReference>
<comment type="catalytic activity">
    <reaction evidence="5">
        <text>dTDP-beta-L-rhamnose + NADP(+) = dTDP-4-dehydro-beta-L-rhamnose + NADPH + H(+)</text>
        <dbReference type="Rhea" id="RHEA:21796"/>
        <dbReference type="ChEBI" id="CHEBI:15378"/>
        <dbReference type="ChEBI" id="CHEBI:57510"/>
        <dbReference type="ChEBI" id="CHEBI:57783"/>
        <dbReference type="ChEBI" id="CHEBI:58349"/>
        <dbReference type="ChEBI" id="CHEBI:62830"/>
        <dbReference type="EC" id="1.1.1.133"/>
    </reaction>
</comment>
<dbReference type="STRING" id="571438.SAMN05192586_10652"/>
<dbReference type="GO" id="GO:0008831">
    <property type="term" value="F:dTDP-4-dehydrorhamnose reductase activity"/>
    <property type="evidence" value="ECO:0007669"/>
    <property type="project" value="UniProtKB-EC"/>
</dbReference>
<comment type="function">
    <text evidence="6">Catalyzes the reduction of dTDP-6-deoxy-L-lyxo-4-hexulose to yield dTDP-L-rhamnose.</text>
</comment>
<comment type="pathway">
    <text evidence="1 6">Carbohydrate biosynthesis; dTDP-L-rhamnose biosynthesis.</text>
</comment>
<dbReference type="NCBIfam" id="TIGR01214">
    <property type="entry name" value="rmlD"/>
    <property type="match status" value="1"/>
</dbReference>
<dbReference type="RefSeq" id="WP_092153299.1">
    <property type="nucleotide sequence ID" value="NZ_FNBX01000006.1"/>
</dbReference>
<evidence type="ECO:0000256" key="4">
    <source>
        <dbReference type="ARBA" id="ARBA00017099"/>
    </source>
</evidence>
<dbReference type="CDD" id="cd05254">
    <property type="entry name" value="dTDP_HR_like_SDR_e"/>
    <property type="match status" value="1"/>
</dbReference>
<evidence type="ECO:0000256" key="3">
    <source>
        <dbReference type="ARBA" id="ARBA00012929"/>
    </source>
</evidence>
<comment type="similarity">
    <text evidence="2 6">Belongs to the dTDP-4-dehydrorhamnose reductase family.</text>
</comment>
<dbReference type="UniPathway" id="UPA00124"/>
<keyword evidence="9" id="KW-1185">Reference proteome</keyword>
<dbReference type="Proteomes" id="UP000199355">
    <property type="component" value="Unassembled WGS sequence"/>
</dbReference>
<dbReference type="GO" id="GO:0019305">
    <property type="term" value="P:dTDP-rhamnose biosynthetic process"/>
    <property type="evidence" value="ECO:0007669"/>
    <property type="project" value="UniProtKB-UniPathway"/>
</dbReference>
<evidence type="ECO:0000256" key="5">
    <source>
        <dbReference type="ARBA" id="ARBA00048200"/>
    </source>
</evidence>
<evidence type="ECO:0000256" key="1">
    <source>
        <dbReference type="ARBA" id="ARBA00004781"/>
    </source>
</evidence>
<protein>
    <recommendedName>
        <fullName evidence="4 6">dTDP-4-dehydrorhamnose reductase</fullName>
        <ecNumber evidence="3 6">1.1.1.133</ecNumber>
    </recommendedName>
</protein>
<keyword evidence="6" id="KW-0521">NADP</keyword>
<dbReference type="Gene3D" id="3.90.25.10">
    <property type="entry name" value="UDP-galactose 4-epimerase, domain 1"/>
    <property type="match status" value="1"/>
</dbReference>
<dbReference type="EC" id="1.1.1.133" evidence="3 6"/>
<evidence type="ECO:0000259" key="7">
    <source>
        <dbReference type="Pfam" id="PF04321"/>
    </source>
</evidence>
<dbReference type="InterPro" id="IPR005913">
    <property type="entry name" value="dTDP_dehydrorham_reduct"/>
</dbReference>
<feature type="domain" description="RmlD-like substrate binding" evidence="7">
    <location>
        <begin position="5"/>
        <end position="280"/>
    </location>
</feature>
<dbReference type="SUPFAM" id="SSF51735">
    <property type="entry name" value="NAD(P)-binding Rossmann-fold domains"/>
    <property type="match status" value="1"/>
</dbReference>
<dbReference type="AlphaFoldDB" id="A0A1G7LGH9"/>
<evidence type="ECO:0000256" key="2">
    <source>
        <dbReference type="ARBA" id="ARBA00010944"/>
    </source>
</evidence>